<organism evidence="3 4">
    <name type="scientific">Solidesulfovibrio aerotolerans</name>
    <dbReference type="NCBI Taxonomy" id="295255"/>
    <lineage>
        <taxon>Bacteria</taxon>
        <taxon>Pseudomonadati</taxon>
        <taxon>Thermodesulfobacteriota</taxon>
        <taxon>Desulfovibrionia</taxon>
        <taxon>Desulfovibrionales</taxon>
        <taxon>Desulfovibrionaceae</taxon>
        <taxon>Solidesulfovibrio</taxon>
    </lineage>
</organism>
<name>A0A7C9MIY6_9BACT</name>
<dbReference type="OrthoDB" id="5454437at2"/>
<dbReference type="Proteomes" id="UP000482487">
    <property type="component" value="Unassembled WGS sequence"/>
</dbReference>
<dbReference type="AlphaFoldDB" id="A0A7C9MIY6"/>
<sequence>MGKGYLAAGLAAVAISLTLSGACEAKGVTGRYTYVEPGYEGTMTISQLGPGFVFKFKTKSKSNGQMCDFETYETPMDQGGGRVNDDLPAKGGTEDDGIKFTINFKGDTAVVDMESKGGECGTSGYFGGSYRKAK</sequence>
<dbReference type="RefSeq" id="WP_160960027.1">
    <property type="nucleotide sequence ID" value="NZ_WVUD01000009.1"/>
</dbReference>
<reference evidence="3 4" key="1">
    <citation type="submission" date="2020-01" db="EMBL/GenBank/DDBJ databases">
        <title>Genome sequence of Desulfovibrio aerotolerans DSM 16695(T).</title>
        <authorList>
            <person name="Karnachuk O."/>
            <person name="Avakyan M."/>
            <person name="Mardanov A."/>
            <person name="Kadnikov V."/>
            <person name="Ravin N."/>
        </authorList>
    </citation>
    <scope>NUCLEOTIDE SEQUENCE [LARGE SCALE GENOMIC DNA]</scope>
    <source>
        <strain evidence="3 4">DSM 16695</strain>
    </source>
</reference>
<feature type="signal peptide" evidence="2">
    <location>
        <begin position="1"/>
        <end position="25"/>
    </location>
</feature>
<dbReference type="PROSITE" id="PS51257">
    <property type="entry name" value="PROKAR_LIPOPROTEIN"/>
    <property type="match status" value="1"/>
</dbReference>
<evidence type="ECO:0000256" key="2">
    <source>
        <dbReference type="SAM" id="SignalP"/>
    </source>
</evidence>
<feature type="region of interest" description="Disordered" evidence="1">
    <location>
        <begin position="72"/>
        <end position="94"/>
    </location>
</feature>
<keyword evidence="2" id="KW-0732">Signal</keyword>
<evidence type="ECO:0008006" key="5">
    <source>
        <dbReference type="Google" id="ProtNLM"/>
    </source>
</evidence>
<dbReference type="EMBL" id="WVUD01000009">
    <property type="protein sequence ID" value="MYL83009.1"/>
    <property type="molecule type" value="Genomic_DNA"/>
</dbReference>
<evidence type="ECO:0000313" key="3">
    <source>
        <dbReference type="EMBL" id="MYL83009.1"/>
    </source>
</evidence>
<comment type="caution">
    <text evidence="3">The sequence shown here is derived from an EMBL/GenBank/DDBJ whole genome shotgun (WGS) entry which is preliminary data.</text>
</comment>
<evidence type="ECO:0000256" key="1">
    <source>
        <dbReference type="SAM" id="MobiDB-lite"/>
    </source>
</evidence>
<protein>
    <recommendedName>
        <fullName evidence="5">Lipoprotein</fullName>
    </recommendedName>
</protein>
<keyword evidence="4" id="KW-1185">Reference proteome</keyword>
<accession>A0A7C9MIY6</accession>
<evidence type="ECO:0000313" key="4">
    <source>
        <dbReference type="Proteomes" id="UP000482487"/>
    </source>
</evidence>
<feature type="chain" id="PRO_5028831826" description="Lipoprotein" evidence="2">
    <location>
        <begin position="26"/>
        <end position="134"/>
    </location>
</feature>
<feature type="compositionally biased region" description="Basic and acidic residues" evidence="1">
    <location>
        <begin position="83"/>
        <end position="94"/>
    </location>
</feature>
<gene>
    <name evidence="3" type="ORF">GTA51_07650</name>
</gene>
<proteinExistence type="predicted"/>